<keyword evidence="1" id="KW-0479">Metal-binding</keyword>
<dbReference type="InterPro" id="IPR037523">
    <property type="entry name" value="VOC_core"/>
</dbReference>
<dbReference type="SUPFAM" id="SSF54593">
    <property type="entry name" value="Glyoxalase/Bleomycin resistance protein/Dihydroxybiphenyl dioxygenase"/>
    <property type="match status" value="2"/>
</dbReference>
<dbReference type="AlphaFoldDB" id="A0A3B0URD2"/>
<reference evidence="3" key="1">
    <citation type="submission" date="2018-06" db="EMBL/GenBank/DDBJ databases">
        <authorList>
            <person name="Zhirakovskaya E."/>
        </authorList>
    </citation>
    <scope>NUCLEOTIDE SEQUENCE</scope>
</reference>
<dbReference type="Pfam" id="PF00903">
    <property type="entry name" value="Glyoxalase"/>
    <property type="match status" value="1"/>
</dbReference>
<name>A0A3B0URD2_9ZZZZ</name>
<dbReference type="GO" id="GO:0046491">
    <property type="term" value="P:L-methylmalonyl-CoA metabolic process"/>
    <property type="evidence" value="ECO:0007669"/>
    <property type="project" value="TreeGrafter"/>
</dbReference>
<gene>
    <name evidence="3" type="ORF">MNBD_BACTEROID06-1339</name>
</gene>
<evidence type="ECO:0000259" key="2">
    <source>
        <dbReference type="PROSITE" id="PS51819"/>
    </source>
</evidence>
<protein>
    <recommendedName>
        <fullName evidence="2">VOC domain-containing protein</fullName>
    </recommendedName>
</protein>
<dbReference type="GO" id="GO:0004493">
    <property type="term" value="F:methylmalonyl-CoA epimerase activity"/>
    <property type="evidence" value="ECO:0007669"/>
    <property type="project" value="TreeGrafter"/>
</dbReference>
<accession>A0A3B0URD2</accession>
<dbReference type="PANTHER" id="PTHR43048:SF3">
    <property type="entry name" value="METHYLMALONYL-COA EPIMERASE, MITOCHONDRIAL"/>
    <property type="match status" value="1"/>
</dbReference>
<feature type="domain" description="VOC" evidence="2">
    <location>
        <begin position="160"/>
        <end position="315"/>
    </location>
</feature>
<dbReference type="GO" id="GO:0046872">
    <property type="term" value="F:metal ion binding"/>
    <property type="evidence" value="ECO:0007669"/>
    <property type="project" value="UniProtKB-KW"/>
</dbReference>
<dbReference type="InterPro" id="IPR029068">
    <property type="entry name" value="Glyas_Bleomycin-R_OHBP_Dase"/>
</dbReference>
<proteinExistence type="predicted"/>
<organism evidence="3">
    <name type="scientific">hydrothermal vent metagenome</name>
    <dbReference type="NCBI Taxonomy" id="652676"/>
    <lineage>
        <taxon>unclassified sequences</taxon>
        <taxon>metagenomes</taxon>
        <taxon>ecological metagenomes</taxon>
    </lineage>
</organism>
<dbReference type="EMBL" id="UOES01000480">
    <property type="protein sequence ID" value="VAW28902.1"/>
    <property type="molecule type" value="Genomic_DNA"/>
</dbReference>
<dbReference type="Pfam" id="PF13669">
    <property type="entry name" value="Glyoxalase_4"/>
    <property type="match status" value="1"/>
</dbReference>
<evidence type="ECO:0000313" key="3">
    <source>
        <dbReference type="EMBL" id="VAW28902.1"/>
    </source>
</evidence>
<dbReference type="PROSITE" id="PS51819">
    <property type="entry name" value="VOC"/>
    <property type="match status" value="2"/>
</dbReference>
<dbReference type="PANTHER" id="PTHR43048">
    <property type="entry name" value="METHYLMALONYL-COA EPIMERASE"/>
    <property type="match status" value="1"/>
</dbReference>
<feature type="domain" description="VOC" evidence="2">
    <location>
        <begin position="7"/>
        <end position="147"/>
    </location>
</feature>
<dbReference type="CDD" id="cd06587">
    <property type="entry name" value="VOC"/>
    <property type="match status" value="1"/>
</dbReference>
<dbReference type="InterPro" id="IPR004360">
    <property type="entry name" value="Glyas_Fos-R_dOase_dom"/>
</dbReference>
<evidence type="ECO:0000256" key="1">
    <source>
        <dbReference type="ARBA" id="ARBA00022723"/>
    </source>
</evidence>
<dbReference type="InterPro" id="IPR051785">
    <property type="entry name" value="MMCE/EMCE_epimerase"/>
</dbReference>
<sequence length="354" mass="39500">MYKRINGLQHVGVGVPNHAASWKWYRKFFGMDIAMFNGEAEAPLMQIYTKGDVINKRAAMILNLQGGLAMEVVSPVSFTATNADISFELGDLGIFIAQIKSPDVEKTYTWFKENGADIIGEIQDFPYGGKTFYLKDPNGLLFQVIPGSSWYTKLRHVTGGPVGSTIGVTDIDKALTLYADLLGYDKVLFDETSVFDDWKNTIPGGNKTFRRVRLAQSNQPGGGFAKVMADTYIELAQAIDYTPKKIYADRLWGDIGFVHLGFDVRGMKELGKDLAEKGFGFTCDTEDTLDMGGTTRVHCTYIEDPDGTLIELIEVYKIPIIEKLGIFLNLENRDPLKPLPDFMLKALRFGRIKD</sequence>
<dbReference type="Gene3D" id="3.10.180.10">
    <property type="entry name" value="2,3-Dihydroxybiphenyl 1,2-Dioxygenase, domain 1"/>
    <property type="match status" value="2"/>
</dbReference>